<dbReference type="InParanoid" id="A0A667ZAV0"/>
<keyword evidence="5" id="KW-0479">Metal-binding</keyword>
<keyword evidence="6" id="KW-0732">Signal</keyword>
<dbReference type="GO" id="GO:0045296">
    <property type="term" value="F:cadherin binding"/>
    <property type="evidence" value="ECO:0007669"/>
    <property type="project" value="TreeGrafter"/>
</dbReference>
<dbReference type="PANTHER" id="PTHR24027:SF78">
    <property type="entry name" value="CADHERIN-LIKE PROTEIN 26"/>
    <property type="match status" value="1"/>
</dbReference>
<dbReference type="GO" id="GO:0007156">
    <property type="term" value="P:homophilic cell adhesion via plasma membrane adhesion molecules"/>
    <property type="evidence" value="ECO:0007669"/>
    <property type="project" value="InterPro"/>
</dbReference>
<dbReference type="GO" id="GO:0034332">
    <property type="term" value="P:adherens junction organization"/>
    <property type="evidence" value="ECO:0007669"/>
    <property type="project" value="TreeGrafter"/>
</dbReference>
<dbReference type="PROSITE" id="PS00232">
    <property type="entry name" value="CADHERIN_1"/>
    <property type="match status" value="2"/>
</dbReference>
<reference evidence="14" key="1">
    <citation type="submission" date="2019-06" db="EMBL/GenBank/DDBJ databases">
        <authorList>
            <consortium name="Wellcome Sanger Institute Data Sharing"/>
        </authorList>
    </citation>
    <scope>NUCLEOTIDE SEQUENCE [LARGE SCALE GENOMIC DNA]</scope>
</reference>
<dbReference type="Gene3D" id="2.60.40.60">
    <property type="entry name" value="Cadherins"/>
    <property type="match status" value="5"/>
</dbReference>
<dbReference type="CDD" id="cd11304">
    <property type="entry name" value="Cadherin_repeat"/>
    <property type="match status" value="4"/>
</dbReference>
<dbReference type="PANTHER" id="PTHR24027">
    <property type="entry name" value="CADHERIN-23"/>
    <property type="match status" value="1"/>
</dbReference>
<dbReference type="FunFam" id="2.60.40.60:FF:000011">
    <property type="entry name" value="Cadherin 1"/>
    <property type="match status" value="1"/>
</dbReference>
<dbReference type="GeneTree" id="ENSGT00940000161589"/>
<keyword evidence="3" id="KW-1003">Cell membrane</keyword>
<evidence type="ECO:0000256" key="1">
    <source>
        <dbReference type="ARBA" id="ARBA00004236"/>
    </source>
</evidence>
<evidence type="ECO:0000256" key="12">
    <source>
        <dbReference type="PROSITE-ProRule" id="PRU00043"/>
    </source>
</evidence>
<dbReference type="GO" id="GO:0044331">
    <property type="term" value="P:cell-cell adhesion mediated by cadherin"/>
    <property type="evidence" value="ECO:0007669"/>
    <property type="project" value="TreeGrafter"/>
</dbReference>
<dbReference type="GO" id="GO:0016339">
    <property type="term" value="P:calcium-dependent cell-cell adhesion via plasma membrane cell adhesion molecules"/>
    <property type="evidence" value="ECO:0007669"/>
    <property type="project" value="TreeGrafter"/>
</dbReference>
<dbReference type="PROSITE" id="PS50268">
    <property type="entry name" value="CADHERIN_2"/>
    <property type="match status" value="4"/>
</dbReference>
<dbReference type="GO" id="GO:0000902">
    <property type="term" value="P:cell morphogenesis"/>
    <property type="evidence" value="ECO:0007669"/>
    <property type="project" value="TreeGrafter"/>
</dbReference>
<keyword evidence="11" id="KW-0325">Glycoprotein</keyword>
<dbReference type="GO" id="GO:0005509">
    <property type="term" value="F:calcium ion binding"/>
    <property type="evidence" value="ECO:0007669"/>
    <property type="project" value="UniProtKB-UniRule"/>
</dbReference>
<reference evidence="14" key="3">
    <citation type="submission" date="2025-09" db="UniProtKB">
        <authorList>
            <consortium name="Ensembl"/>
        </authorList>
    </citation>
    <scope>IDENTIFICATION</scope>
</reference>
<evidence type="ECO:0000256" key="5">
    <source>
        <dbReference type="ARBA" id="ARBA00022723"/>
    </source>
</evidence>
<dbReference type="GO" id="GO:0060027">
    <property type="term" value="P:convergent extension involved in gastrulation"/>
    <property type="evidence" value="ECO:0007669"/>
    <property type="project" value="UniProtKB-ARBA"/>
</dbReference>
<proteinExistence type="predicted"/>
<dbReference type="FunFam" id="2.60.40.60:FF:000095">
    <property type="entry name" value="Cadherin 13"/>
    <property type="match status" value="1"/>
</dbReference>
<dbReference type="Proteomes" id="UP000472263">
    <property type="component" value="Chromosome 7"/>
</dbReference>
<evidence type="ECO:0000256" key="3">
    <source>
        <dbReference type="ARBA" id="ARBA00022475"/>
    </source>
</evidence>
<dbReference type="Ensembl" id="ENSMMDT00005041099.1">
    <property type="protein sequence ID" value="ENSMMDP00005040270.1"/>
    <property type="gene ID" value="ENSMMDG00005018649.1"/>
</dbReference>
<dbReference type="GO" id="GO:0005737">
    <property type="term" value="C:cytoplasm"/>
    <property type="evidence" value="ECO:0007669"/>
    <property type="project" value="UniProtKB-SubCell"/>
</dbReference>
<dbReference type="GO" id="GO:0007043">
    <property type="term" value="P:cell-cell junction assembly"/>
    <property type="evidence" value="ECO:0007669"/>
    <property type="project" value="TreeGrafter"/>
</dbReference>
<keyword evidence="8 12" id="KW-0106">Calcium</keyword>
<dbReference type="SMART" id="SM00112">
    <property type="entry name" value="CA"/>
    <property type="match status" value="4"/>
</dbReference>
<evidence type="ECO:0000256" key="6">
    <source>
        <dbReference type="ARBA" id="ARBA00022729"/>
    </source>
</evidence>
<feature type="domain" description="Cadherin" evidence="13">
    <location>
        <begin position="383"/>
        <end position="478"/>
    </location>
</feature>
<keyword evidence="10" id="KW-0472">Membrane</keyword>
<feature type="domain" description="Cadherin" evidence="13">
    <location>
        <begin position="38"/>
        <end position="143"/>
    </location>
</feature>
<name>A0A667ZAV0_9TELE</name>
<dbReference type="GO" id="GO:0016477">
    <property type="term" value="P:cell migration"/>
    <property type="evidence" value="ECO:0007669"/>
    <property type="project" value="TreeGrafter"/>
</dbReference>
<evidence type="ECO:0000256" key="9">
    <source>
        <dbReference type="ARBA" id="ARBA00022889"/>
    </source>
</evidence>
<evidence type="ECO:0000256" key="11">
    <source>
        <dbReference type="ARBA" id="ARBA00023180"/>
    </source>
</evidence>
<dbReference type="SUPFAM" id="SSF49313">
    <property type="entry name" value="Cadherin-like"/>
    <property type="match status" value="5"/>
</dbReference>
<dbReference type="InterPro" id="IPR002126">
    <property type="entry name" value="Cadherin-like_dom"/>
</dbReference>
<evidence type="ECO:0000256" key="8">
    <source>
        <dbReference type="ARBA" id="ARBA00022837"/>
    </source>
</evidence>
<reference evidence="14" key="2">
    <citation type="submission" date="2025-08" db="UniProtKB">
        <authorList>
            <consortium name="Ensembl"/>
        </authorList>
    </citation>
    <scope>IDENTIFICATION</scope>
</reference>
<evidence type="ECO:0000256" key="7">
    <source>
        <dbReference type="ARBA" id="ARBA00022737"/>
    </source>
</evidence>
<dbReference type="AlphaFoldDB" id="A0A667ZAV0"/>
<evidence type="ECO:0000313" key="14">
    <source>
        <dbReference type="Ensembl" id="ENSMMDP00005040270.1"/>
    </source>
</evidence>
<dbReference type="GO" id="GO:0005912">
    <property type="term" value="C:adherens junction"/>
    <property type="evidence" value="ECO:0007669"/>
    <property type="project" value="TreeGrafter"/>
</dbReference>
<evidence type="ECO:0000256" key="10">
    <source>
        <dbReference type="ARBA" id="ARBA00023136"/>
    </source>
</evidence>
<feature type="domain" description="Cadherin" evidence="13">
    <location>
        <begin position="266"/>
        <end position="372"/>
    </location>
</feature>
<dbReference type="GO" id="GO:0008013">
    <property type="term" value="F:beta-catenin binding"/>
    <property type="evidence" value="ECO:0007669"/>
    <property type="project" value="TreeGrafter"/>
</dbReference>
<evidence type="ECO:0000259" key="13">
    <source>
        <dbReference type="PROSITE" id="PS50268"/>
    </source>
</evidence>
<keyword evidence="9" id="KW-0130">Cell adhesion</keyword>
<dbReference type="FunFam" id="2.60.40.60:FF:000019">
    <property type="entry name" value="Cadherin 2"/>
    <property type="match status" value="1"/>
</dbReference>
<evidence type="ECO:0000256" key="2">
    <source>
        <dbReference type="ARBA" id="ARBA00004496"/>
    </source>
</evidence>
<keyword evidence="7" id="KW-0677">Repeat</keyword>
<dbReference type="InterPro" id="IPR020894">
    <property type="entry name" value="Cadherin_CS"/>
</dbReference>
<dbReference type="InterPro" id="IPR039808">
    <property type="entry name" value="Cadherin"/>
</dbReference>
<protein>
    <submittedName>
        <fullName evidence="14">Cadherin 26, tandem duplicate 1</fullName>
    </submittedName>
</protein>
<keyword evidence="4" id="KW-0963">Cytoplasm</keyword>
<evidence type="ECO:0000256" key="4">
    <source>
        <dbReference type="ARBA" id="ARBA00022490"/>
    </source>
</evidence>
<feature type="domain" description="Cadherin" evidence="13">
    <location>
        <begin position="144"/>
        <end position="255"/>
    </location>
</feature>
<organism evidence="14 15">
    <name type="scientific">Myripristis murdjan</name>
    <name type="common">pinecone soldierfish</name>
    <dbReference type="NCBI Taxonomy" id="586833"/>
    <lineage>
        <taxon>Eukaryota</taxon>
        <taxon>Metazoa</taxon>
        <taxon>Chordata</taxon>
        <taxon>Craniata</taxon>
        <taxon>Vertebrata</taxon>
        <taxon>Euteleostomi</taxon>
        <taxon>Actinopterygii</taxon>
        <taxon>Neopterygii</taxon>
        <taxon>Teleostei</taxon>
        <taxon>Neoteleostei</taxon>
        <taxon>Acanthomorphata</taxon>
        <taxon>Holocentriformes</taxon>
        <taxon>Holocentridae</taxon>
        <taxon>Myripristis</taxon>
    </lineage>
</organism>
<evidence type="ECO:0000313" key="15">
    <source>
        <dbReference type="Proteomes" id="UP000472263"/>
    </source>
</evidence>
<dbReference type="GO" id="GO:0016342">
    <property type="term" value="C:catenin complex"/>
    <property type="evidence" value="ECO:0007669"/>
    <property type="project" value="TreeGrafter"/>
</dbReference>
<dbReference type="InterPro" id="IPR015919">
    <property type="entry name" value="Cadherin-like_sf"/>
</dbReference>
<dbReference type="Pfam" id="PF00028">
    <property type="entry name" value="Cadherin"/>
    <property type="match status" value="2"/>
</dbReference>
<comment type="subcellular location">
    <subcellularLocation>
        <location evidence="1">Cell membrane</location>
    </subcellularLocation>
    <subcellularLocation>
        <location evidence="2">Cytoplasm</location>
    </subcellularLocation>
</comment>
<keyword evidence="15" id="KW-1185">Reference proteome</keyword>
<accession>A0A667ZAV0</accession>
<dbReference type="PRINTS" id="PR00205">
    <property type="entry name" value="CADHERIN"/>
</dbReference>
<sequence length="625" mass="69660">MASILSGQHPQLQKKFCCLSKIYSFIVGLLQRSKRRWVLSTIVVTEEDPGPFPKEMFNDKSDAEMEKHKFRIKGMGVTEEPLGVFSINDRNGSVYVHKPIDREKYKLFHIEFDILDRTTGEFIDKTLAFDVNVKDINDNAPFFKPNVIDSTVFENIQEGYLPSQLQAWDMDEYGSNNSAVVLSVLKQEPSEPKIDVEQVIGDRKGQLTFKGCFDYDKAKKYNIIVQAKDLGSPSLSSTAVVNLYIHDSNTHLPTFKDKQVTPALSGFEVLRVAVEDKDTPNTPGWRAKYFFIKGNEEDHYKLETDPITNEGILTVIKGKDFERTMLTSLQIGVENEEPLFVCKDNSPNAPVPPPNSVNITIKVIDVNDPPQFDQVVADVYQREEEEPGRVLYTPKATDVEKNKIRYELIEDPADWVTIDPETGKITSAKKMDRESPHVNENNIYRVLIIAIDDGEPPATGTNTIHIHLGDINDNLPKATRDHLLCGNKDNKIMVQAMDDDAPPYSGPFTFSLGGNAGGLVSLKSLPYGNYSVPLVILDQQGMKADAVVDVVVCDCGDGDMCRGSLPVTSSFGAPVLLLVFMCQCKDKTFQRIPLTNDEGNQTLIKYNEEGGGAECKVCLLCAWGG</sequence>